<dbReference type="RefSeq" id="XP_002784344.1">
    <property type="nucleotide sequence ID" value="XM_002784298.1"/>
</dbReference>
<protein>
    <submittedName>
        <fullName evidence="2">Uncharacterized protein</fullName>
    </submittedName>
</protein>
<dbReference type="EMBL" id="GG673069">
    <property type="protein sequence ID" value="EER16140.1"/>
    <property type="molecule type" value="Genomic_DNA"/>
</dbReference>
<keyword evidence="3" id="KW-1185">Reference proteome</keyword>
<accession>C5KHS8</accession>
<keyword evidence="1" id="KW-1133">Transmembrane helix</keyword>
<keyword evidence="1" id="KW-0812">Transmembrane</keyword>
<evidence type="ECO:0000313" key="2">
    <source>
        <dbReference type="EMBL" id="EER16140.1"/>
    </source>
</evidence>
<dbReference type="Proteomes" id="UP000007800">
    <property type="component" value="Unassembled WGS sequence"/>
</dbReference>
<keyword evidence="1" id="KW-0472">Membrane</keyword>
<proteinExistence type="predicted"/>
<gene>
    <name evidence="2" type="ORF">Pmar_PMAR003603</name>
</gene>
<organism evidence="3">
    <name type="scientific">Perkinsus marinus (strain ATCC 50983 / TXsc)</name>
    <dbReference type="NCBI Taxonomy" id="423536"/>
    <lineage>
        <taxon>Eukaryota</taxon>
        <taxon>Sar</taxon>
        <taxon>Alveolata</taxon>
        <taxon>Perkinsozoa</taxon>
        <taxon>Perkinsea</taxon>
        <taxon>Perkinsida</taxon>
        <taxon>Perkinsidae</taxon>
        <taxon>Perkinsus</taxon>
    </lineage>
</organism>
<dbReference type="InParanoid" id="C5KHS8"/>
<evidence type="ECO:0000256" key="1">
    <source>
        <dbReference type="SAM" id="Phobius"/>
    </source>
</evidence>
<feature type="transmembrane region" description="Helical" evidence="1">
    <location>
        <begin position="7"/>
        <end position="28"/>
    </location>
</feature>
<sequence length="216" mass="24014">MIGCRRVAIDVLNGLIFLLSIIMFYTAMGSLAHMDVNDLIIDPFIFKAIVQAIADHDGNYYDTHPEAEAHDYLVRYQRGFMKLWELAECVGGGCSTFDCSEEDPLHFQSVLCPMDTNFQTYLESLFLIANAELSDEFIMECRQWLIAEGQGPIPPPDTDPIAPEVADPYGTSVITSDDLLSDLSGGITACIWLVGSALNNRTDLPSRLACWPFSNY</sequence>
<dbReference type="OrthoDB" id="10419436at2759"/>
<reference evidence="2 3" key="1">
    <citation type="submission" date="2008-07" db="EMBL/GenBank/DDBJ databases">
        <authorList>
            <person name="El-Sayed N."/>
            <person name="Caler E."/>
            <person name="Inman J."/>
            <person name="Amedeo P."/>
            <person name="Hass B."/>
            <person name="Wortman J."/>
        </authorList>
    </citation>
    <scope>NUCLEOTIDE SEQUENCE [LARGE SCALE GENOMIC DNA]</scope>
    <source>
        <strain evidence="3">ATCC 50983 / TXsc</strain>
    </source>
</reference>
<dbReference type="GeneID" id="9061202"/>
<evidence type="ECO:0000313" key="3">
    <source>
        <dbReference type="Proteomes" id="UP000007800"/>
    </source>
</evidence>
<name>C5KHS8_PERM5</name>
<dbReference type="AlphaFoldDB" id="C5KHS8"/>